<keyword evidence="2" id="KW-1185">Reference proteome</keyword>
<evidence type="ECO:0000313" key="1">
    <source>
        <dbReference type="EMBL" id="KAK7486016.1"/>
    </source>
</evidence>
<dbReference type="AlphaFoldDB" id="A0ABD0KG43"/>
<proteinExistence type="predicted"/>
<accession>A0ABD0KG43</accession>
<sequence>MWHVSACRPSSVKRGDTWSISLLEVEAWLKQSVETGWHTDGRWRWCCLLPMTLLHLILRTRRESVFSSASVIIYFEGGPWLGRTKTSVNRECFGGRLAMPPRHGKA</sequence>
<dbReference type="EMBL" id="JACVVK020000185">
    <property type="protein sequence ID" value="KAK7486016.1"/>
    <property type="molecule type" value="Genomic_DNA"/>
</dbReference>
<organism evidence="1 2">
    <name type="scientific">Batillaria attramentaria</name>
    <dbReference type="NCBI Taxonomy" id="370345"/>
    <lineage>
        <taxon>Eukaryota</taxon>
        <taxon>Metazoa</taxon>
        <taxon>Spiralia</taxon>
        <taxon>Lophotrochozoa</taxon>
        <taxon>Mollusca</taxon>
        <taxon>Gastropoda</taxon>
        <taxon>Caenogastropoda</taxon>
        <taxon>Sorbeoconcha</taxon>
        <taxon>Cerithioidea</taxon>
        <taxon>Batillariidae</taxon>
        <taxon>Batillaria</taxon>
    </lineage>
</organism>
<dbReference type="Proteomes" id="UP001519460">
    <property type="component" value="Unassembled WGS sequence"/>
</dbReference>
<reference evidence="1 2" key="1">
    <citation type="journal article" date="2023" name="Sci. Data">
        <title>Genome assembly of the Korean intertidal mud-creeper Batillaria attramentaria.</title>
        <authorList>
            <person name="Patra A.K."/>
            <person name="Ho P.T."/>
            <person name="Jun S."/>
            <person name="Lee S.J."/>
            <person name="Kim Y."/>
            <person name="Won Y.J."/>
        </authorList>
    </citation>
    <scope>NUCLEOTIDE SEQUENCE [LARGE SCALE GENOMIC DNA]</scope>
    <source>
        <strain evidence="1">Wonlab-2016</strain>
    </source>
</reference>
<comment type="caution">
    <text evidence="1">The sequence shown here is derived from an EMBL/GenBank/DDBJ whole genome shotgun (WGS) entry which is preliminary data.</text>
</comment>
<evidence type="ECO:0000313" key="2">
    <source>
        <dbReference type="Proteomes" id="UP001519460"/>
    </source>
</evidence>
<gene>
    <name evidence="1" type="ORF">BaRGS_00022768</name>
</gene>
<name>A0ABD0KG43_9CAEN</name>
<protein>
    <submittedName>
        <fullName evidence="1">Uncharacterized protein</fullName>
    </submittedName>
</protein>